<dbReference type="EMBL" id="JAJUBC010000028">
    <property type="protein sequence ID" value="MDD1795405.1"/>
    <property type="molecule type" value="Genomic_DNA"/>
</dbReference>
<accession>A0ABT5R5E5</accession>
<dbReference type="Proteomes" id="UP001149400">
    <property type="component" value="Unassembled WGS sequence"/>
</dbReference>
<protein>
    <submittedName>
        <fullName evidence="1">Uncharacterized protein</fullName>
    </submittedName>
</protein>
<sequence length="182" mass="21124">MKYILLLILITFTTHVSAALKEYKLPTAEDGEIVFIVDDETKLPVSASDDMARVIEGALTFLPKNPGESLRWTWQYRIQFLTDQKVKSVVIEDERDEKIKLLIEDDKPLIVNNEWTGVEKSMHLSKSSFEMMKSEETWLLLRRVRITYEDGQESKLHQMIVVTQPMRIDILNETIAALKARE</sequence>
<keyword evidence="2" id="KW-1185">Reference proteome</keyword>
<comment type="caution">
    <text evidence="1">The sequence shown here is derived from an EMBL/GenBank/DDBJ whole genome shotgun (WGS) entry which is preliminary data.</text>
</comment>
<gene>
    <name evidence="1" type="ORF">LRP50_19935</name>
</gene>
<reference evidence="1" key="1">
    <citation type="submission" date="2021-12" db="EMBL/GenBank/DDBJ databases">
        <title>Enterovibrio ZSDZ35 sp. nov. and Enterovibrio ZSDZ42 sp. nov., isolated from coastal seawater in Qingdao.</title>
        <authorList>
            <person name="Zhang P."/>
        </authorList>
    </citation>
    <scope>NUCLEOTIDE SEQUENCE</scope>
    <source>
        <strain evidence="1">ZSDZ42</strain>
    </source>
</reference>
<evidence type="ECO:0000313" key="1">
    <source>
        <dbReference type="EMBL" id="MDD1795405.1"/>
    </source>
</evidence>
<organism evidence="1 2">
    <name type="scientific">Enterovibrio gelatinilyticus</name>
    <dbReference type="NCBI Taxonomy" id="2899819"/>
    <lineage>
        <taxon>Bacteria</taxon>
        <taxon>Pseudomonadati</taxon>
        <taxon>Pseudomonadota</taxon>
        <taxon>Gammaproteobacteria</taxon>
        <taxon>Vibrionales</taxon>
        <taxon>Vibrionaceae</taxon>
        <taxon>Enterovibrio</taxon>
    </lineage>
</organism>
<evidence type="ECO:0000313" key="2">
    <source>
        <dbReference type="Proteomes" id="UP001149400"/>
    </source>
</evidence>
<dbReference type="RefSeq" id="WP_274166200.1">
    <property type="nucleotide sequence ID" value="NZ_JAJUBC010000028.1"/>
</dbReference>
<proteinExistence type="predicted"/>
<name>A0ABT5R5E5_9GAMM</name>